<reference evidence="7 8" key="1">
    <citation type="submission" date="2015-11" db="EMBL/GenBank/DDBJ databases">
        <title>Genomic analysis of 38 Legionella species identifies large and diverse effector repertoires.</title>
        <authorList>
            <person name="Burstein D."/>
            <person name="Amaro F."/>
            <person name="Zusman T."/>
            <person name="Lifshitz Z."/>
            <person name="Cohen O."/>
            <person name="Gilbert J.A."/>
            <person name="Pupko T."/>
            <person name="Shuman H.A."/>
            <person name="Segal G."/>
        </authorList>
    </citation>
    <scope>NUCLEOTIDE SEQUENCE [LARGE SCALE GENOMIC DNA]</scope>
    <source>
        <strain evidence="7 8">ATCC 700990</strain>
    </source>
</reference>
<proteinExistence type="inferred from homology"/>
<comment type="similarity">
    <text evidence="4">Belongs to the glycosyl hydrolase 18 family.</text>
</comment>
<evidence type="ECO:0000256" key="3">
    <source>
        <dbReference type="RuleBase" id="RU000489"/>
    </source>
</evidence>
<evidence type="ECO:0000256" key="5">
    <source>
        <dbReference type="SAM" id="SignalP"/>
    </source>
</evidence>
<evidence type="ECO:0000256" key="4">
    <source>
        <dbReference type="RuleBase" id="RU004453"/>
    </source>
</evidence>
<dbReference type="SUPFAM" id="SSF51445">
    <property type="entry name" value="(Trans)glycosidases"/>
    <property type="match status" value="1"/>
</dbReference>
<sequence>MKKWITSLIVLILSLSAFAHASALFEIVPSSSAPIAISSSGQTYLTYTIKNNSSQIINTLSIDPNYGGAGNFLVLYANNNQCGILAPGAVCNFIVTIQGINLPAVTSLMPRVCGYNNTACSIPTLNNRVLVIASPNIPYSGFPTPYAGSFYPIYNSGPPQWIVPTPSMPFNRVSSIFVAFAHTYPLNNGAIFTYETGQPDEPTRLIYLSQIARSVNPAIKILISLGWGKNDWTYINNDYINHANLFVPSVVQFIRDNRLDGLDIDDEEIGGSTGIIPQSNFDGVIANLRNALNYASLLDGKPYYLTITPAGNNIQPGGIEHTQITAQNMNSFNLINIQSYYNGSETFGVDLLYNLIAIGYPPKQIANGIDTEKCAPNWPPYLNLAGLFNWNMPADSVCLFQYTEQLADIVGYNG</sequence>
<evidence type="ECO:0000256" key="2">
    <source>
        <dbReference type="ARBA" id="ARBA00023295"/>
    </source>
</evidence>
<keyword evidence="1 3" id="KW-0378">Hydrolase</keyword>
<dbReference type="RefSeq" id="WP_058495004.1">
    <property type="nucleotide sequence ID" value="NZ_LNXY01000006.1"/>
</dbReference>
<organism evidence="7 8">
    <name type="scientific">Legionella drozanskii LLAP-1</name>
    <dbReference type="NCBI Taxonomy" id="1212489"/>
    <lineage>
        <taxon>Bacteria</taxon>
        <taxon>Pseudomonadati</taxon>
        <taxon>Pseudomonadota</taxon>
        <taxon>Gammaproteobacteria</taxon>
        <taxon>Legionellales</taxon>
        <taxon>Legionellaceae</taxon>
        <taxon>Legionella</taxon>
    </lineage>
</organism>
<protein>
    <submittedName>
        <fullName evidence="7">Glycosyl hydrolase family 18</fullName>
    </submittedName>
</protein>
<dbReference type="InterPro" id="IPR001223">
    <property type="entry name" value="Glyco_hydro18_cat"/>
</dbReference>
<dbReference type="GO" id="GO:0005975">
    <property type="term" value="P:carbohydrate metabolic process"/>
    <property type="evidence" value="ECO:0007669"/>
    <property type="project" value="InterPro"/>
</dbReference>
<dbReference type="GO" id="GO:0004553">
    <property type="term" value="F:hydrolase activity, hydrolyzing O-glycosyl compounds"/>
    <property type="evidence" value="ECO:0007669"/>
    <property type="project" value="InterPro"/>
</dbReference>
<feature type="signal peptide" evidence="5">
    <location>
        <begin position="1"/>
        <end position="21"/>
    </location>
</feature>
<comment type="caution">
    <text evidence="7">The sequence shown here is derived from an EMBL/GenBank/DDBJ whole genome shotgun (WGS) entry which is preliminary data.</text>
</comment>
<dbReference type="PATRIC" id="fig|1212489.4.peg.677"/>
<accession>A0A0W0T8D8</accession>
<feature type="chain" id="PRO_5006912762" evidence="5">
    <location>
        <begin position="22"/>
        <end position="414"/>
    </location>
</feature>
<dbReference type="Proteomes" id="UP000054736">
    <property type="component" value="Unassembled WGS sequence"/>
</dbReference>
<feature type="domain" description="GH18" evidence="6">
    <location>
        <begin position="146"/>
        <end position="413"/>
    </location>
</feature>
<dbReference type="Gene3D" id="3.20.20.80">
    <property type="entry name" value="Glycosidases"/>
    <property type="match status" value="1"/>
</dbReference>
<keyword evidence="8" id="KW-1185">Reference proteome</keyword>
<dbReference type="InterPro" id="IPR017853">
    <property type="entry name" value="GH"/>
</dbReference>
<name>A0A0W0T8D8_9GAMM</name>
<dbReference type="EMBL" id="LNXY01000006">
    <property type="protein sequence ID" value="KTC91817.1"/>
    <property type="molecule type" value="Genomic_DNA"/>
</dbReference>
<dbReference type="STRING" id="1212489.Ldro_0651"/>
<dbReference type="PROSITE" id="PS51910">
    <property type="entry name" value="GH18_2"/>
    <property type="match status" value="1"/>
</dbReference>
<keyword evidence="2 3" id="KW-0326">Glycosidase</keyword>
<evidence type="ECO:0000256" key="1">
    <source>
        <dbReference type="ARBA" id="ARBA00022801"/>
    </source>
</evidence>
<evidence type="ECO:0000313" key="8">
    <source>
        <dbReference type="Proteomes" id="UP000054736"/>
    </source>
</evidence>
<keyword evidence="5" id="KW-0732">Signal</keyword>
<dbReference type="InterPro" id="IPR001579">
    <property type="entry name" value="Glyco_hydro_18_chit_AS"/>
</dbReference>
<dbReference type="AlphaFoldDB" id="A0A0W0T8D8"/>
<gene>
    <name evidence="7" type="ORF">Ldro_0651</name>
</gene>
<evidence type="ECO:0000259" key="6">
    <source>
        <dbReference type="PROSITE" id="PS51910"/>
    </source>
</evidence>
<dbReference type="Pfam" id="PF00704">
    <property type="entry name" value="Glyco_hydro_18"/>
    <property type="match status" value="1"/>
</dbReference>
<dbReference type="PROSITE" id="PS01095">
    <property type="entry name" value="GH18_1"/>
    <property type="match status" value="1"/>
</dbReference>
<evidence type="ECO:0000313" key="7">
    <source>
        <dbReference type="EMBL" id="KTC91817.1"/>
    </source>
</evidence>